<dbReference type="InterPro" id="IPR011993">
    <property type="entry name" value="PH-like_dom_sf"/>
</dbReference>
<organism evidence="3 4">
    <name type="scientific">Tegillarca granosa</name>
    <name type="common">Malaysian cockle</name>
    <name type="synonym">Anadara granosa</name>
    <dbReference type="NCBI Taxonomy" id="220873"/>
    <lineage>
        <taxon>Eukaryota</taxon>
        <taxon>Metazoa</taxon>
        <taxon>Spiralia</taxon>
        <taxon>Lophotrochozoa</taxon>
        <taxon>Mollusca</taxon>
        <taxon>Bivalvia</taxon>
        <taxon>Autobranchia</taxon>
        <taxon>Pteriomorphia</taxon>
        <taxon>Arcoida</taxon>
        <taxon>Arcoidea</taxon>
        <taxon>Arcidae</taxon>
        <taxon>Tegillarca</taxon>
    </lineage>
</organism>
<feature type="region of interest" description="Disordered" evidence="1">
    <location>
        <begin position="539"/>
        <end position="612"/>
    </location>
</feature>
<evidence type="ECO:0000313" key="4">
    <source>
        <dbReference type="Proteomes" id="UP001217089"/>
    </source>
</evidence>
<evidence type="ECO:0000256" key="1">
    <source>
        <dbReference type="SAM" id="MobiDB-lite"/>
    </source>
</evidence>
<feature type="region of interest" description="Disordered" evidence="1">
    <location>
        <begin position="670"/>
        <end position="690"/>
    </location>
</feature>
<dbReference type="SMART" id="SM00233">
    <property type="entry name" value="PH"/>
    <property type="match status" value="1"/>
</dbReference>
<dbReference type="InterPro" id="IPR001849">
    <property type="entry name" value="PH_domain"/>
</dbReference>
<dbReference type="PANTHER" id="PTHR14383:SF5">
    <property type="entry name" value="RUN DOMAIN-CONTAINING PROTEIN"/>
    <property type="match status" value="1"/>
</dbReference>
<sequence>MKVLAASIGRPLGVEKCEEFLDKNESIDLDYPEFYAILDEKLFEPLARSPSETVQIGDNDFEEVHHVCWTLCCSKRISRRQPDKSLSDEVLYKLWRIFNFLAECDDLFKPTYPLRMDKDEVKLIVQAFLSASGQMKMDSVVRSIEDHGNYSYSQFESLFEKEITKDLSDKILHDAIDTIYDEYINDTLVKGMIYKRGHQVKSWKVRWMVLTAGELSYYTASDMKDIKGCIKFDNDCKVEILSEEAGHKPNRFVLHTASKPYEMSASDINTRNEWVAALRSAIEHCDDDSFHFHQNDFIRRQEKREQQRKQNEKEEKLKQEEAENIRRMQEEFHHKHREDTQRLQEQMEQLERERKEREALEAKLREEAALRELDQQRLRELEAMKTELERLLEEEKQAKRDEEIVRALQARILEEETEKREELEKLKEQQEELLKMERQKREGLEGQREQQESLLQQARERLQELENKRKEADEKLEEAHIKLQDAEKERIKLQDKVKLWKTPNIGLARPVQPKLDRLITHRGKGAFCDGDFVKHQIVEEDDNSSKEYQNPTQLDRPTSNDKPSTSVDKEETCANKEPNEYESQQDLRTTEQDKETQVSEDTSGKDNVQNHKSNTYVENNYNVECDVQNPAQNSGNESKENVNRLSEDMNLYENAKPGMDSDMTENNENVDSTDTTNMNSNVKENVNRHSDGSELYENIKSDSTENGGNVTVNTQNMTAFDNMIYETVELKIVESSD</sequence>
<feature type="compositionally biased region" description="Polar residues" evidence="1">
    <location>
        <begin position="599"/>
        <end position="612"/>
    </location>
</feature>
<evidence type="ECO:0000313" key="3">
    <source>
        <dbReference type="EMBL" id="KAJ8312957.1"/>
    </source>
</evidence>
<protein>
    <recommendedName>
        <fullName evidence="2">PH domain-containing protein</fullName>
    </recommendedName>
</protein>
<feature type="domain" description="PH" evidence="2">
    <location>
        <begin position="186"/>
        <end position="283"/>
    </location>
</feature>
<dbReference type="EMBL" id="JARBDR010000440">
    <property type="protein sequence ID" value="KAJ8312957.1"/>
    <property type="molecule type" value="Genomic_DNA"/>
</dbReference>
<dbReference type="Gene3D" id="2.30.29.30">
    <property type="entry name" value="Pleckstrin-homology domain (PH domain)/Phosphotyrosine-binding domain (PTB)"/>
    <property type="match status" value="1"/>
</dbReference>
<dbReference type="Proteomes" id="UP001217089">
    <property type="component" value="Unassembled WGS sequence"/>
</dbReference>
<feature type="compositionally biased region" description="Basic and acidic residues" evidence="1">
    <location>
        <begin position="588"/>
        <end position="597"/>
    </location>
</feature>
<name>A0ABQ9FAU0_TEGGR</name>
<keyword evidence="4" id="KW-1185">Reference proteome</keyword>
<proteinExistence type="predicted"/>
<reference evidence="3 4" key="1">
    <citation type="submission" date="2022-12" db="EMBL/GenBank/DDBJ databases">
        <title>Chromosome-level genome of Tegillarca granosa.</title>
        <authorList>
            <person name="Kim J."/>
        </authorList>
    </citation>
    <scope>NUCLEOTIDE SEQUENCE [LARGE SCALE GENOMIC DNA]</scope>
    <source>
        <strain evidence="3">Teg-2019</strain>
        <tissue evidence="3">Adductor muscle</tissue>
    </source>
</reference>
<feature type="compositionally biased region" description="Polar residues" evidence="1">
    <location>
        <begin position="546"/>
        <end position="566"/>
    </location>
</feature>
<accession>A0ABQ9FAU0</accession>
<comment type="caution">
    <text evidence="3">The sequence shown here is derived from an EMBL/GenBank/DDBJ whole genome shotgun (WGS) entry which is preliminary data.</text>
</comment>
<gene>
    <name evidence="3" type="ORF">KUTeg_010330</name>
</gene>
<dbReference type="PANTHER" id="PTHR14383">
    <property type="entry name" value="SWAP-70 RECOMBINASE"/>
    <property type="match status" value="1"/>
</dbReference>
<dbReference type="SUPFAM" id="SSF50729">
    <property type="entry name" value="PH domain-like"/>
    <property type="match status" value="1"/>
</dbReference>
<feature type="region of interest" description="Disordered" evidence="1">
    <location>
        <begin position="301"/>
        <end position="321"/>
    </location>
</feature>
<evidence type="ECO:0000259" key="2">
    <source>
        <dbReference type="PROSITE" id="PS50003"/>
    </source>
</evidence>
<feature type="compositionally biased region" description="Basic and acidic residues" evidence="1">
    <location>
        <begin position="567"/>
        <end position="579"/>
    </location>
</feature>
<feature type="compositionally biased region" description="Polar residues" evidence="1">
    <location>
        <begin position="670"/>
        <end position="684"/>
    </location>
</feature>
<dbReference type="Pfam" id="PF00169">
    <property type="entry name" value="PH"/>
    <property type="match status" value="1"/>
</dbReference>
<dbReference type="PROSITE" id="PS50003">
    <property type="entry name" value="PH_DOMAIN"/>
    <property type="match status" value="1"/>
</dbReference>